<evidence type="ECO:0000256" key="1">
    <source>
        <dbReference type="ARBA" id="ARBA00008956"/>
    </source>
</evidence>
<dbReference type="EMBL" id="JAMQYH010000002">
    <property type="protein sequence ID" value="KAJ1696491.1"/>
    <property type="molecule type" value="Genomic_DNA"/>
</dbReference>
<keyword evidence="2 4" id="KW-0221">Differentiation</keyword>
<evidence type="ECO:0000256" key="4">
    <source>
        <dbReference type="RuleBase" id="RU364012"/>
    </source>
</evidence>
<organism evidence="6 7">
    <name type="scientific">Rhynchospora breviuscula</name>
    <dbReference type="NCBI Taxonomy" id="2022672"/>
    <lineage>
        <taxon>Eukaryota</taxon>
        <taxon>Viridiplantae</taxon>
        <taxon>Streptophyta</taxon>
        <taxon>Embryophyta</taxon>
        <taxon>Tracheophyta</taxon>
        <taxon>Spermatophyta</taxon>
        <taxon>Magnoliopsida</taxon>
        <taxon>Liliopsida</taxon>
        <taxon>Poales</taxon>
        <taxon>Cyperaceae</taxon>
        <taxon>Cyperoideae</taxon>
        <taxon>Rhynchosporeae</taxon>
        <taxon>Rhynchospora</taxon>
    </lineage>
</organism>
<evidence type="ECO:0000313" key="6">
    <source>
        <dbReference type="EMBL" id="KAJ1696491.1"/>
    </source>
</evidence>
<keyword evidence="3 4" id="KW-0287">Flowering</keyword>
<dbReference type="PANTHER" id="PTHR31791:SF4">
    <property type="entry name" value="FRIGIDA-LIKE PROTEIN 3"/>
    <property type="match status" value="1"/>
</dbReference>
<comment type="similarity">
    <text evidence="1 4">Belongs to the Frigida family.</text>
</comment>
<keyword evidence="7" id="KW-1185">Reference proteome</keyword>
<evidence type="ECO:0000256" key="3">
    <source>
        <dbReference type="ARBA" id="ARBA00023089"/>
    </source>
</evidence>
<comment type="caution">
    <text evidence="6">The sequence shown here is derived from an EMBL/GenBank/DDBJ whole genome shotgun (WGS) entry which is preliminary data.</text>
</comment>
<evidence type="ECO:0000256" key="2">
    <source>
        <dbReference type="ARBA" id="ARBA00022782"/>
    </source>
</evidence>
<keyword evidence="5" id="KW-0175">Coiled coil</keyword>
<keyword evidence="4" id="KW-0217">Developmental protein</keyword>
<feature type="coiled-coil region" evidence="5">
    <location>
        <begin position="58"/>
        <end position="128"/>
    </location>
</feature>
<reference evidence="6" key="1">
    <citation type="journal article" date="2022" name="Cell">
        <title>Repeat-based holocentromeres influence genome architecture and karyotype evolution.</title>
        <authorList>
            <person name="Hofstatter P.G."/>
            <person name="Thangavel G."/>
            <person name="Lux T."/>
            <person name="Neumann P."/>
            <person name="Vondrak T."/>
            <person name="Novak P."/>
            <person name="Zhang M."/>
            <person name="Costa L."/>
            <person name="Castellani M."/>
            <person name="Scott A."/>
            <person name="Toegelov H."/>
            <person name="Fuchs J."/>
            <person name="Mata-Sucre Y."/>
            <person name="Dias Y."/>
            <person name="Vanzela A.L.L."/>
            <person name="Huettel B."/>
            <person name="Almeida C.C.S."/>
            <person name="Simkova H."/>
            <person name="Souza G."/>
            <person name="Pedrosa-Harand A."/>
            <person name="Macas J."/>
            <person name="Mayer K.F.X."/>
            <person name="Houben A."/>
            <person name="Marques A."/>
        </authorList>
    </citation>
    <scope>NUCLEOTIDE SEQUENCE</scope>
    <source>
        <strain evidence="6">RhyBre1mFocal</strain>
    </source>
</reference>
<dbReference type="AlphaFoldDB" id="A0A9Q0HS38"/>
<dbReference type="OrthoDB" id="1930990at2759"/>
<protein>
    <recommendedName>
        <fullName evidence="4">FRIGIDA-like protein</fullName>
    </recommendedName>
</protein>
<evidence type="ECO:0000256" key="5">
    <source>
        <dbReference type="SAM" id="Coils"/>
    </source>
</evidence>
<dbReference type="GO" id="GO:0030154">
    <property type="term" value="P:cell differentiation"/>
    <property type="evidence" value="ECO:0007669"/>
    <property type="project" value="UniProtKB-KW"/>
</dbReference>
<gene>
    <name evidence="6" type="ORF">LUZ63_005003</name>
</gene>
<dbReference type="Pfam" id="PF07899">
    <property type="entry name" value="Frigida"/>
    <property type="match status" value="1"/>
</dbReference>
<dbReference type="Proteomes" id="UP001151287">
    <property type="component" value="Unassembled WGS sequence"/>
</dbReference>
<proteinExistence type="inferred from homology"/>
<dbReference type="GO" id="GO:0009908">
    <property type="term" value="P:flower development"/>
    <property type="evidence" value="ECO:0007669"/>
    <property type="project" value="UniProtKB-KW"/>
</dbReference>
<name>A0A9Q0HS38_9POAL</name>
<sequence>MDGRFSGYGSIKDCTITIYMYSSLQLSTVCNILSSLIRKKFGKNLTKMADKDSVAMLIDSTTSKIQQLQQAFSELESHNAFLLNLKWKQLEEHFRGLEKSLKTRFVELEAQEREFETKLTESQQLIEEREAVVLAKELASLDRLQQKRDAAFSEILGKRKACNANLEPNLNTRVTKSKVEESSNSKNDEKGVIESKQCTELEILCRDMNVEGLHKYISDNRKNLTVIREEIPNALRCAQDPCSLVLDSLKDFYSGDNLVLDGKKDGNLLGMRRTCLMLMESLEQVRNTEKSGDEFGSKSVIKRAKGIALEWKPKLDLMDMDASNGNSLEAHAFLQLVATFDIVSEFGEEELCKLVPAVSRRRQTPELCRSLGLSPKMRGVIDVLVNTGRQIDAVNLSYAFGLTEQYAPVPLLKSYLKEVRKLSNARSGSMSPGAQNEMEERELSALKAVIKCIEEHKLEDQYPIDPLQKRVAQLEKAKADKRRAVEASKPQSKRARANGSIYTTRVSPPYPEKSFYQRATPERYPYPYAYPVETHHPTTVIGAAPYTISPPHTAYYGNGYQVHYQPAPYIH</sequence>
<evidence type="ECO:0000313" key="7">
    <source>
        <dbReference type="Proteomes" id="UP001151287"/>
    </source>
</evidence>
<dbReference type="PANTHER" id="PTHR31791">
    <property type="entry name" value="FRIGIDA-LIKE PROTEIN 3-RELATED"/>
    <property type="match status" value="1"/>
</dbReference>
<dbReference type="InterPro" id="IPR012474">
    <property type="entry name" value="Frigida"/>
</dbReference>
<accession>A0A9Q0HS38</accession>